<dbReference type="Proteomes" id="UP000593571">
    <property type="component" value="Unassembled WGS sequence"/>
</dbReference>
<feature type="compositionally biased region" description="Gly residues" evidence="1">
    <location>
        <begin position="8"/>
        <end position="21"/>
    </location>
</feature>
<proteinExistence type="predicted"/>
<feature type="compositionally biased region" description="Low complexity" evidence="1">
    <location>
        <begin position="103"/>
        <end position="114"/>
    </location>
</feature>
<organism evidence="2 3">
    <name type="scientific">Rousettus aegyptiacus</name>
    <name type="common">Egyptian fruit bat</name>
    <name type="synonym">Pteropus aegyptiacus</name>
    <dbReference type="NCBI Taxonomy" id="9407"/>
    <lineage>
        <taxon>Eukaryota</taxon>
        <taxon>Metazoa</taxon>
        <taxon>Chordata</taxon>
        <taxon>Craniata</taxon>
        <taxon>Vertebrata</taxon>
        <taxon>Euteleostomi</taxon>
        <taxon>Mammalia</taxon>
        <taxon>Eutheria</taxon>
        <taxon>Laurasiatheria</taxon>
        <taxon>Chiroptera</taxon>
        <taxon>Yinpterochiroptera</taxon>
        <taxon>Pteropodoidea</taxon>
        <taxon>Pteropodidae</taxon>
        <taxon>Rousettinae</taxon>
        <taxon>Rousettus</taxon>
    </lineage>
</organism>
<evidence type="ECO:0000313" key="3">
    <source>
        <dbReference type="Proteomes" id="UP000593571"/>
    </source>
</evidence>
<feature type="region of interest" description="Disordered" evidence="1">
    <location>
        <begin position="77"/>
        <end position="129"/>
    </location>
</feature>
<name>A0A7J8H0G0_ROUAE</name>
<protein>
    <submittedName>
        <fullName evidence="2">Uncharacterized protein</fullName>
    </submittedName>
</protein>
<reference evidence="2 3" key="1">
    <citation type="journal article" date="2020" name="Nature">
        <title>Six reference-quality genomes reveal evolution of bat adaptations.</title>
        <authorList>
            <person name="Jebb D."/>
            <person name="Huang Z."/>
            <person name="Pippel M."/>
            <person name="Hughes G.M."/>
            <person name="Lavrichenko K."/>
            <person name="Devanna P."/>
            <person name="Winkler S."/>
            <person name="Jermiin L.S."/>
            <person name="Skirmuntt E.C."/>
            <person name="Katzourakis A."/>
            <person name="Burkitt-Gray L."/>
            <person name="Ray D.A."/>
            <person name="Sullivan K.A.M."/>
            <person name="Roscito J.G."/>
            <person name="Kirilenko B.M."/>
            <person name="Davalos L.M."/>
            <person name="Corthals A.P."/>
            <person name="Power M.L."/>
            <person name="Jones G."/>
            <person name="Ransome R.D."/>
            <person name="Dechmann D.K.N."/>
            <person name="Locatelli A.G."/>
            <person name="Puechmaille S.J."/>
            <person name="Fedrigo O."/>
            <person name="Jarvis E.D."/>
            <person name="Hiller M."/>
            <person name="Vernes S.C."/>
            <person name="Myers E.W."/>
            <person name="Teeling E.C."/>
        </authorList>
    </citation>
    <scope>NUCLEOTIDE SEQUENCE [LARGE SCALE GENOMIC DNA]</scope>
    <source>
        <strain evidence="2">MRouAeg1</strain>
        <tissue evidence="2">Muscle</tissue>
    </source>
</reference>
<comment type="caution">
    <text evidence="2">The sequence shown here is derived from an EMBL/GenBank/DDBJ whole genome shotgun (WGS) entry which is preliminary data.</text>
</comment>
<evidence type="ECO:0000256" key="1">
    <source>
        <dbReference type="SAM" id="MobiDB-lite"/>
    </source>
</evidence>
<dbReference type="EMBL" id="JACASE010000005">
    <property type="protein sequence ID" value="KAF6465746.1"/>
    <property type="molecule type" value="Genomic_DNA"/>
</dbReference>
<keyword evidence="3" id="KW-1185">Reference proteome</keyword>
<gene>
    <name evidence="2" type="ORF">HJG63_011169</name>
</gene>
<dbReference type="AlphaFoldDB" id="A0A7J8H0G0"/>
<accession>A0A7J8H0G0</accession>
<evidence type="ECO:0000313" key="2">
    <source>
        <dbReference type="EMBL" id="KAF6465746.1"/>
    </source>
</evidence>
<sequence>MPAQPRGDPGGAQGPGAGGPAGWRAFRVHSGRASCVQLALKGDSLPSARLPKHRHTSYSAPLLGLCHTGSLSDLPYRAPQHGGSEHVNPSTQGAHSWGRPGEGQLATGTAAQAAVPSPHGGPLAGHRPPVALRGRRQRLLSRSGHLDVSSKVPGLAAGALATLPPLPQEADFQKHPRDAPLREHAAHGGPEATGANTAVSQPGDPPGRTWRRLFDFPHSVLTTVDGAGKSH</sequence>
<feature type="region of interest" description="Disordered" evidence="1">
    <location>
        <begin position="1"/>
        <end position="24"/>
    </location>
</feature>
<feature type="region of interest" description="Disordered" evidence="1">
    <location>
        <begin position="181"/>
        <end position="209"/>
    </location>
</feature>